<dbReference type="InParanoid" id="A0A1Y2B4S1"/>
<comment type="caution">
    <text evidence="2">The sequence shown here is derived from an EMBL/GenBank/DDBJ whole genome shotgun (WGS) entry which is preliminary data.</text>
</comment>
<organism evidence="2 3">
    <name type="scientific">Naematelia encephala</name>
    <dbReference type="NCBI Taxonomy" id="71784"/>
    <lineage>
        <taxon>Eukaryota</taxon>
        <taxon>Fungi</taxon>
        <taxon>Dikarya</taxon>
        <taxon>Basidiomycota</taxon>
        <taxon>Agaricomycotina</taxon>
        <taxon>Tremellomycetes</taxon>
        <taxon>Tremellales</taxon>
        <taxon>Naemateliaceae</taxon>
        <taxon>Naematelia</taxon>
    </lineage>
</organism>
<protein>
    <submittedName>
        <fullName evidence="2">Uncharacterized protein</fullName>
    </submittedName>
</protein>
<proteinExistence type="predicted"/>
<dbReference type="EMBL" id="MCFC01000025">
    <property type="protein sequence ID" value="ORY29550.1"/>
    <property type="molecule type" value="Genomic_DNA"/>
</dbReference>
<dbReference type="Proteomes" id="UP000193986">
    <property type="component" value="Unassembled WGS sequence"/>
</dbReference>
<evidence type="ECO:0000313" key="2">
    <source>
        <dbReference type="EMBL" id="ORY29550.1"/>
    </source>
</evidence>
<gene>
    <name evidence="2" type="ORF">BCR39DRAFT_588323</name>
</gene>
<feature type="signal peptide" evidence="1">
    <location>
        <begin position="1"/>
        <end position="17"/>
    </location>
</feature>
<accession>A0A1Y2B4S1</accession>
<keyword evidence="1" id="KW-0732">Signal</keyword>
<feature type="chain" id="PRO_5011011818" evidence="1">
    <location>
        <begin position="18"/>
        <end position="529"/>
    </location>
</feature>
<dbReference type="OrthoDB" id="2563164at2759"/>
<evidence type="ECO:0000313" key="3">
    <source>
        <dbReference type="Proteomes" id="UP000193986"/>
    </source>
</evidence>
<keyword evidence="3" id="KW-1185">Reference proteome</keyword>
<reference evidence="2 3" key="1">
    <citation type="submission" date="2016-07" db="EMBL/GenBank/DDBJ databases">
        <title>Pervasive Adenine N6-methylation of Active Genes in Fungi.</title>
        <authorList>
            <consortium name="DOE Joint Genome Institute"/>
            <person name="Mondo S.J."/>
            <person name="Dannebaum R.O."/>
            <person name="Kuo R.C."/>
            <person name="Labutti K."/>
            <person name="Haridas S."/>
            <person name="Kuo A."/>
            <person name="Salamov A."/>
            <person name="Ahrendt S.R."/>
            <person name="Lipzen A."/>
            <person name="Sullivan W."/>
            <person name="Andreopoulos W.B."/>
            <person name="Clum A."/>
            <person name="Lindquist E."/>
            <person name="Daum C."/>
            <person name="Ramamoorthy G.K."/>
            <person name="Gryganskyi A."/>
            <person name="Culley D."/>
            <person name="Magnuson J.K."/>
            <person name="James T.Y."/>
            <person name="O'Malley M.A."/>
            <person name="Stajich J.E."/>
            <person name="Spatafora J.W."/>
            <person name="Visel A."/>
            <person name="Grigoriev I.V."/>
        </authorList>
    </citation>
    <scope>NUCLEOTIDE SEQUENCE [LARGE SCALE GENOMIC DNA]</scope>
    <source>
        <strain evidence="2 3">68-887.2</strain>
    </source>
</reference>
<name>A0A1Y2B4S1_9TREE</name>
<evidence type="ECO:0000256" key="1">
    <source>
        <dbReference type="SAM" id="SignalP"/>
    </source>
</evidence>
<sequence length="529" mass="55993">MLTFAVLFSILTIIASAKPLPMPAKLAARSLAPAFYQDTPCWENGRAGLLHDAICIAINVGDDGSAYPDNTPCWLDGRYGLVHDTLCVAADIDLGGSVYRRYTWPYTGYFVDGDQCWLDGWTGTVHNSACVVGDLNVGILKRAPFDHYVSPILAGGDKCWKDGREGVVQNAVCVVADVQIGINGGQSIQPYYRYPYGLTDGAQCWKGNVQGFVKNALCVVADVNLSVTKRRFTNGPFFKDDTPCYQDGKLGLLKDAVCVLADVKISKRLHDPHLIEGSRCWRDGHEGLIRDALCVIAGVDVALNKRFFTTASSVLNEHDACWENGHQGIVRDALCVVADVKVNKRLLGLLDGHRSAIAPDGHDDLLDTAAVVGLKRNLLAPAALHGLTGNLVKGVDNLDKPVLRSSSQVRKDLLGLGGLTGDSAHPGGALASVAAVLDVSDGHHKGLLGLKRGILGGNDDLVADVEALVDVDVPKDHHGALSGLGLRKRTPGGLGDLGLDGLGVNGGLLNSLDGTVDNLLGGNSGILNI</sequence>
<dbReference type="AlphaFoldDB" id="A0A1Y2B4S1"/>